<dbReference type="Pfam" id="PF07833">
    <property type="entry name" value="Cu_amine_oxidN1"/>
    <property type="match status" value="1"/>
</dbReference>
<dbReference type="SUPFAM" id="SSF55797">
    <property type="entry name" value="PR-1-like"/>
    <property type="match status" value="1"/>
</dbReference>
<accession>A0A2X1Y397</accession>
<name>A0A2X1Y397_9FIRM</name>
<dbReference type="OrthoDB" id="1699223at2"/>
<dbReference type="RefSeq" id="WP_112889774.1">
    <property type="nucleotide sequence ID" value="NZ_CP068103.1"/>
</dbReference>
<keyword evidence="1" id="KW-0732">Signal</keyword>
<protein>
    <submittedName>
        <fullName evidence="4">Copper amine oxidase N-terminal domain</fullName>
    </submittedName>
</protein>
<dbReference type="EMBL" id="UATM01000032">
    <property type="protein sequence ID" value="SPY47614.1"/>
    <property type="molecule type" value="Genomic_DNA"/>
</dbReference>
<feature type="chain" id="PRO_5016045073" evidence="1">
    <location>
        <begin position="25"/>
        <end position="321"/>
    </location>
</feature>
<gene>
    <name evidence="4" type="ORF">NCTC13076_01050</name>
</gene>
<feature type="domain" description="Copper amine oxidase-like N-terminal" evidence="3">
    <location>
        <begin position="53"/>
        <end position="158"/>
    </location>
</feature>
<dbReference type="Gene3D" id="3.30.457.10">
    <property type="entry name" value="Copper amine oxidase-like, N-terminal domain"/>
    <property type="match status" value="1"/>
</dbReference>
<dbReference type="InterPro" id="IPR035940">
    <property type="entry name" value="CAP_sf"/>
</dbReference>
<feature type="signal peptide" evidence="1">
    <location>
        <begin position="1"/>
        <end position="24"/>
    </location>
</feature>
<feature type="domain" description="SCP" evidence="2">
    <location>
        <begin position="205"/>
        <end position="304"/>
    </location>
</feature>
<evidence type="ECO:0000259" key="2">
    <source>
        <dbReference type="Pfam" id="PF00188"/>
    </source>
</evidence>
<dbReference type="GeneID" id="83862540"/>
<dbReference type="Gene3D" id="3.40.33.10">
    <property type="entry name" value="CAP"/>
    <property type="match status" value="1"/>
</dbReference>
<dbReference type="InterPro" id="IPR012854">
    <property type="entry name" value="Cu_amine_oxidase-like_N"/>
</dbReference>
<reference evidence="4 5" key="1">
    <citation type="submission" date="2018-06" db="EMBL/GenBank/DDBJ databases">
        <authorList>
            <consortium name="Pathogen Informatics"/>
            <person name="Doyle S."/>
        </authorList>
    </citation>
    <scope>NUCLEOTIDE SEQUENCE [LARGE SCALE GENOMIC DNA]</scope>
    <source>
        <strain evidence="4 5">NCTC13076</strain>
    </source>
</reference>
<proteinExistence type="predicted"/>
<sequence>MEKIKNALISSLLIMSLIPTCVFAAGQVPPSASDKNINIMINGERKNPPQEMGSPYLDMKTQRTMVPLRFISENLGFNVDFLQKSKDNPKGGIVIRDQNNVEIRMEINSKNATRITGGKKESLALDSPSLIYDGRTYVPIRFISEATGYQVSWEKDTVIISSNCPVIKSIAEEETKEIAKNLETEDKMPTGSVGDSNKFMKNLMDYRTSKGLGQVNEDKDLNRLALLRAQEELDQFIKTGDADHESPGGYNKDLGENLALSRYTLGARDGDPCDGCLKRWKNSPCHNDNLLNKDSKRGGYACARKIIDNKVYEASIYLFGF</sequence>
<dbReference type="Pfam" id="PF00188">
    <property type="entry name" value="CAP"/>
    <property type="match status" value="1"/>
</dbReference>
<organism evidence="4 5">
    <name type="scientific">Peptoniphilus harei</name>
    <dbReference type="NCBI Taxonomy" id="54005"/>
    <lineage>
        <taxon>Bacteria</taxon>
        <taxon>Bacillati</taxon>
        <taxon>Bacillota</taxon>
        <taxon>Tissierellia</taxon>
        <taxon>Tissierellales</taxon>
        <taxon>Peptoniphilaceae</taxon>
        <taxon>Peptoniphilus</taxon>
    </lineage>
</organism>
<dbReference type="Proteomes" id="UP000250070">
    <property type="component" value="Unassembled WGS sequence"/>
</dbReference>
<evidence type="ECO:0000313" key="4">
    <source>
        <dbReference type="EMBL" id="SPY47614.1"/>
    </source>
</evidence>
<dbReference type="SUPFAM" id="SSF55383">
    <property type="entry name" value="Copper amine oxidase, domain N"/>
    <property type="match status" value="1"/>
</dbReference>
<dbReference type="CDD" id="cd05379">
    <property type="entry name" value="CAP_bacterial"/>
    <property type="match status" value="1"/>
</dbReference>
<evidence type="ECO:0000313" key="5">
    <source>
        <dbReference type="Proteomes" id="UP000250070"/>
    </source>
</evidence>
<dbReference type="InterPro" id="IPR014044">
    <property type="entry name" value="CAP_dom"/>
</dbReference>
<dbReference type="AlphaFoldDB" id="A0A2X1Y397"/>
<dbReference type="InterPro" id="IPR036582">
    <property type="entry name" value="Mao_N_sf"/>
</dbReference>
<evidence type="ECO:0000256" key="1">
    <source>
        <dbReference type="SAM" id="SignalP"/>
    </source>
</evidence>
<evidence type="ECO:0000259" key="3">
    <source>
        <dbReference type="Pfam" id="PF07833"/>
    </source>
</evidence>